<protein>
    <submittedName>
        <fullName evidence="1">LEAF RUST 10 DISEASE-RESISTANCE LOCUS RECEPTOR-LIKE PROTEIN KINASE-like 2.7</fullName>
    </submittedName>
</protein>
<accession>A0ACC0HWF8</accession>
<sequence length="528" mass="57631">MIIILSQIPTFLCVENEQYANCSKVFQCTGIPDLGYPFWGGSRPDYCGHPRFGLNCTGDAPLITIQTRPYRVLTINDSTQILKVVREEFWENICTTEFINATVDNTPFTYISSQDLMLYYGCQRQSATTFPGQFDCTVEGTTNTVGFAVTAASTSLITALNMNVTSCHKVVSVKVDQTEATAFATSLTSNPTSVNVTQVLDSGVELQWDANNNICDQCIGSGGKCGSNTSSGLFACYCLDKPYELTCNTTQSGTGSTNRFNLGIKLTIADDKQYTNCTQLFQCENIPNLSYPFWGGNRPDYSGHPSFKLNCQGNAPLITIQTRPHRVLAIDNTAQILTAVRAEFWNNFCPAELHNATLDTAHFNYSSNTQDLMLYYGCQAPSNGVSPSQFACSVNGTNNTVGFVVNSVTSTSKVNVLTCQVRVRVRVNQRAAQALENSTSNVTQVLDTGFGLQWRANTTCCNQCVGSGGICGSNSTSGSFVCYCSTLCNYLQNWIINLFFSTGDQINHSILSHCSSGCNVLNHNNLLR</sequence>
<reference evidence="1 2" key="1">
    <citation type="journal article" date="2022" name="Plant J.">
        <title>Chromosome-level genome of Camellia lanceoleosa provides a valuable resource for understanding genome evolution and self-incompatibility.</title>
        <authorList>
            <person name="Gong W."/>
            <person name="Xiao S."/>
            <person name="Wang L."/>
            <person name="Liao Z."/>
            <person name="Chang Y."/>
            <person name="Mo W."/>
            <person name="Hu G."/>
            <person name="Li W."/>
            <person name="Zhao G."/>
            <person name="Zhu H."/>
            <person name="Hu X."/>
            <person name="Ji K."/>
            <person name="Xiang X."/>
            <person name="Song Q."/>
            <person name="Yuan D."/>
            <person name="Jin S."/>
            <person name="Zhang L."/>
        </authorList>
    </citation>
    <scope>NUCLEOTIDE SEQUENCE [LARGE SCALE GENOMIC DNA]</scope>
    <source>
        <strain evidence="1">SQ_2022a</strain>
    </source>
</reference>
<proteinExistence type="predicted"/>
<keyword evidence="2" id="KW-1185">Reference proteome</keyword>
<comment type="caution">
    <text evidence="1">The sequence shown here is derived from an EMBL/GenBank/DDBJ whole genome shotgun (WGS) entry which is preliminary data.</text>
</comment>
<organism evidence="1 2">
    <name type="scientific">Camellia lanceoleosa</name>
    <dbReference type="NCBI Taxonomy" id="1840588"/>
    <lineage>
        <taxon>Eukaryota</taxon>
        <taxon>Viridiplantae</taxon>
        <taxon>Streptophyta</taxon>
        <taxon>Embryophyta</taxon>
        <taxon>Tracheophyta</taxon>
        <taxon>Spermatophyta</taxon>
        <taxon>Magnoliopsida</taxon>
        <taxon>eudicotyledons</taxon>
        <taxon>Gunneridae</taxon>
        <taxon>Pentapetalae</taxon>
        <taxon>asterids</taxon>
        <taxon>Ericales</taxon>
        <taxon>Theaceae</taxon>
        <taxon>Camellia</taxon>
    </lineage>
</organism>
<evidence type="ECO:0000313" key="2">
    <source>
        <dbReference type="Proteomes" id="UP001060215"/>
    </source>
</evidence>
<dbReference type="EMBL" id="CM045759">
    <property type="protein sequence ID" value="KAI8017049.1"/>
    <property type="molecule type" value="Genomic_DNA"/>
</dbReference>
<evidence type="ECO:0000313" key="1">
    <source>
        <dbReference type="EMBL" id="KAI8017049.1"/>
    </source>
</evidence>
<name>A0ACC0HWF8_9ERIC</name>
<gene>
    <name evidence="1" type="ORF">LOK49_LG04G03265</name>
</gene>
<dbReference type="Proteomes" id="UP001060215">
    <property type="component" value="Chromosome 2"/>
</dbReference>